<feature type="transmembrane region" description="Helical" evidence="7">
    <location>
        <begin position="39"/>
        <end position="64"/>
    </location>
</feature>
<dbReference type="PANTHER" id="PTHR31376:SF105">
    <property type="entry name" value="PURINE PERMEASE-RELATED"/>
    <property type="match status" value="1"/>
</dbReference>
<dbReference type="EMBL" id="JAINDJ010000002">
    <property type="protein sequence ID" value="KAG9457230.1"/>
    <property type="molecule type" value="Genomic_DNA"/>
</dbReference>
<keyword evidence="3 7" id="KW-0813">Transport</keyword>
<comment type="similarity">
    <text evidence="2 7">Belongs to the purine permeases (TC 2.A.7.14) family.</text>
</comment>
<dbReference type="GO" id="GO:0015211">
    <property type="term" value="F:purine nucleoside transmembrane transporter activity"/>
    <property type="evidence" value="ECO:0007669"/>
    <property type="project" value="UniProtKB-UniRule"/>
</dbReference>
<name>A0AAV7F7Q1_ARIFI</name>
<evidence type="ECO:0000256" key="2">
    <source>
        <dbReference type="ARBA" id="ARBA00006213"/>
    </source>
</evidence>
<protein>
    <recommendedName>
        <fullName evidence="7">Probable purine permease</fullName>
    </recommendedName>
</protein>
<dbReference type="AlphaFoldDB" id="A0AAV7F7Q1"/>
<evidence type="ECO:0000256" key="3">
    <source>
        <dbReference type="ARBA" id="ARBA00022448"/>
    </source>
</evidence>
<feature type="transmembrane region" description="Helical" evidence="7">
    <location>
        <begin position="199"/>
        <end position="220"/>
    </location>
</feature>
<accession>A0AAV7F7Q1</accession>
<sequence>MAKSAVLNSLELDDGSFGTVGREENHHDQRTDGKNKAGWLLLLFNISLTAIGTIGGPLLLRLYYVNGGNRKWLMSWLQTAGFPLLLFPLSILYLRHRSARPGVPFTAEPKLLLSSAAIGFLVGLNNFLYSLGLSYLPVSTSSLLFSTQLAFTAFFALIIVKQKFTPFSVNAVVLMTLGAILVGIRKSGDRPPAVSDTQYLLGFLMTLAAAALLGFTFPCIELAYAKAGAGAINFAVVLQFQLGVCFFATVFCTVGMLVNEDFGALAREASEFGLGESKYYFLLFFAGVVFQLIFVGAFGVIFCTSSLFAGVLNATLLPVTEVAGVLIYHERFTGEKGMALFLCLWGFASYFYGSYRNDQKKKPVVIDPSDLRIAHEEA</sequence>
<evidence type="ECO:0000313" key="8">
    <source>
        <dbReference type="EMBL" id="KAG9457230.1"/>
    </source>
</evidence>
<keyword evidence="9" id="KW-1185">Reference proteome</keyword>
<dbReference type="InterPro" id="IPR037185">
    <property type="entry name" value="EmrE-like"/>
</dbReference>
<feature type="transmembrane region" description="Helical" evidence="7">
    <location>
        <begin position="279"/>
        <end position="300"/>
    </location>
</feature>
<feature type="transmembrane region" description="Helical" evidence="7">
    <location>
        <begin position="334"/>
        <end position="353"/>
    </location>
</feature>
<evidence type="ECO:0000256" key="7">
    <source>
        <dbReference type="RuleBase" id="RU368015"/>
    </source>
</evidence>
<dbReference type="Proteomes" id="UP000825729">
    <property type="component" value="Unassembled WGS sequence"/>
</dbReference>
<proteinExistence type="inferred from homology"/>
<evidence type="ECO:0000256" key="5">
    <source>
        <dbReference type="ARBA" id="ARBA00022989"/>
    </source>
</evidence>
<keyword evidence="5 7" id="KW-1133">Transmembrane helix</keyword>
<organism evidence="8 9">
    <name type="scientific">Aristolochia fimbriata</name>
    <name type="common">White veined hardy Dutchman's pipe vine</name>
    <dbReference type="NCBI Taxonomy" id="158543"/>
    <lineage>
        <taxon>Eukaryota</taxon>
        <taxon>Viridiplantae</taxon>
        <taxon>Streptophyta</taxon>
        <taxon>Embryophyta</taxon>
        <taxon>Tracheophyta</taxon>
        <taxon>Spermatophyta</taxon>
        <taxon>Magnoliopsida</taxon>
        <taxon>Magnoliidae</taxon>
        <taxon>Piperales</taxon>
        <taxon>Aristolochiaceae</taxon>
        <taxon>Aristolochia</taxon>
    </lineage>
</organism>
<evidence type="ECO:0000256" key="6">
    <source>
        <dbReference type="ARBA" id="ARBA00023136"/>
    </source>
</evidence>
<feature type="transmembrane region" description="Helical" evidence="7">
    <location>
        <begin position="115"/>
        <end position="136"/>
    </location>
</feature>
<feature type="transmembrane region" description="Helical" evidence="7">
    <location>
        <begin position="232"/>
        <end position="259"/>
    </location>
</feature>
<dbReference type="Pfam" id="PF16913">
    <property type="entry name" value="PUNUT"/>
    <property type="match status" value="1"/>
</dbReference>
<comment type="caution">
    <text evidence="8">The sequence shown here is derived from an EMBL/GenBank/DDBJ whole genome shotgun (WGS) entry which is preliminary data.</text>
</comment>
<comment type="subcellular location">
    <subcellularLocation>
        <location evidence="1 7">Membrane</location>
        <topology evidence="1 7">Multi-pass membrane protein</topology>
    </subcellularLocation>
</comment>
<evidence type="ECO:0000256" key="1">
    <source>
        <dbReference type="ARBA" id="ARBA00004141"/>
    </source>
</evidence>
<reference evidence="8 9" key="1">
    <citation type="submission" date="2021-07" db="EMBL/GenBank/DDBJ databases">
        <title>The Aristolochia fimbriata genome: insights into angiosperm evolution, floral development and chemical biosynthesis.</title>
        <authorList>
            <person name="Jiao Y."/>
        </authorList>
    </citation>
    <scope>NUCLEOTIDE SEQUENCE [LARGE SCALE GENOMIC DNA]</scope>
    <source>
        <strain evidence="8">IBCAS-2021</strain>
        <tissue evidence="8">Leaf</tissue>
    </source>
</reference>
<keyword evidence="4 7" id="KW-0812">Transmembrane</keyword>
<dbReference type="GO" id="GO:0005345">
    <property type="term" value="F:purine nucleobase transmembrane transporter activity"/>
    <property type="evidence" value="ECO:0007669"/>
    <property type="project" value="UniProtKB-UniRule"/>
</dbReference>
<gene>
    <name evidence="8" type="ORF">H6P81_001738</name>
</gene>
<evidence type="ECO:0000313" key="9">
    <source>
        <dbReference type="Proteomes" id="UP000825729"/>
    </source>
</evidence>
<dbReference type="InterPro" id="IPR030182">
    <property type="entry name" value="PUP_plant"/>
</dbReference>
<evidence type="ECO:0000256" key="4">
    <source>
        <dbReference type="ARBA" id="ARBA00022692"/>
    </source>
</evidence>
<dbReference type="GO" id="GO:0016020">
    <property type="term" value="C:membrane"/>
    <property type="evidence" value="ECO:0007669"/>
    <property type="project" value="UniProtKB-SubCell"/>
</dbReference>
<feature type="transmembrane region" description="Helical" evidence="7">
    <location>
        <begin position="307"/>
        <end position="328"/>
    </location>
</feature>
<feature type="transmembrane region" description="Helical" evidence="7">
    <location>
        <begin position="76"/>
        <end position="94"/>
    </location>
</feature>
<feature type="transmembrane region" description="Helical" evidence="7">
    <location>
        <begin position="142"/>
        <end position="160"/>
    </location>
</feature>
<dbReference type="PANTHER" id="PTHR31376">
    <property type="entry name" value="OS09G0467300 PROTEIN-RELATED"/>
    <property type="match status" value="1"/>
</dbReference>
<dbReference type="SUPFAM" id="SSF103481">
    <property type="entry name" value="Multidrug resistance efflux transporter EmrE"/>
    <property type="match status" value="1"/>
</dbReference>
<keyword evidence="6 7" id="KW-0472">Membrane</keyword>
<feature type="transmembrane region" description="Helical" evidence="7">
    <location>
        <begin position="167"/>
        <end position="184"/>
    </location>
</feature>